<reference evidence="2" key="1">
    <citation type="journal article" date="2016" name="Nat. Biotechnol.">
        <title>Sequencing wild and cultivated cassava and related species reveals extensive interspecific hybridization and genetic diversity.</title>
        <authorList>
            <person name="Bredeson J.V."/>
            <person name="Lyons J.B."/>
            <person name="Prochnik S.E."/>
            <person name="Wu G.A."/>
            <person name="Ha C.M."/>
            <person name="Edsinger-Gonzales E."/>
            <person name="Grimwood J."/>
            <person name="Schmutz J."/>
            <person name="Rabbi I.Y."/>
            <person name="Egesi C."/>
            <person name="Nauluvula P."/>
            <person name="Lebot V."/>
            <person name="Ndunguru J."/>
            <person name="Mkamilo G."/>
            <person name="Bart R.S."/>
            <person name="Setter T.L."/>
            <person name="Gleadow R.M."/>
            <person name="Kulakow P."/>
            <person name="Ferguson M.E."/>
            <person name="Rounsley S."/>
            <person name="Rokhsar D.S."/>
        </authorList>
    </citation>
    <scope>NUCLEOTIDE SEQUENCE [LARGE SCALE GENOMIC DNA]</scope>
    <source>
        <strain evidence="2">cv. AM560-2</strain>
    </source>
</reference>
<sequence>MSLILEKRLISVTPYNWYQRDRITIYKNNTITIFAPPDEEAAGIENYEFLGYQIAKSKIDKEAFDSGRLFEGSEILTLDINSDVKVSTLKVTEPKSGCPSINGVKITKWNIYNDGSVVVHGVEDFFHPKFRFPSGFDDQWEKESLKDTFSKVLNGSP</sequence>
<gene>
    <name evidence="1" type="ORF">MANES_09G062812v8</name>
</gene>
<evidence type="ECO:0000313" key="1">
    <source>
        <dbReference type="EMBL" id="KAG8647188.1"/>
    </source>
</evidence>
<dbReference type="Proteomes" id="UP000091857">
    <property type="component" value="Chromosome 9"/>
</dbReference>
<name>A0ACB7H3F3_MANES</name>
<protein>
    <submittedName>
        <fullName evidence="1">Uncharacterized protein</fullName>
    </submittedName>
</protein>
<comment type="caution">
    <text evidence="1">The sequence shown here is derived from an EMBL/GenBank/DDBJ whole genome shotgun (WGS) entry which is preliminary data.</text>
</comment>
<accession>A0ACB7H3F3</accession>
<keyword evidence="2" id="KW-1185">Reference proteome</keyword>
<evidence type="ECO:0000313" key="2">
    <source>
        <dbReference type="Proteomes" id="UP000091857"/>
    </source>
</evidence>
<dbReference type="EMBL" id="CM004395">
    <property type="protein sequence ID" value="KAG8647188.1"/>
    <property type="molecule type" value="Genomic_DNA"/>
</dbReference>
<proteinExistence type="predicted"/>
<organism evidence="1 2">
    <name type="scientific">Manihot esculenta</name>
    <name type="common">Cassava</name>
    <name type="synonym">Jatropha manihot</name>
    <dbReference type="NCBI Taxonomy" id="3983"/>
    <lineage>
        <taxon>Eukaryota</taxon>
        <taxon>Viridiplantae</taxon>
        <taxon>Streptophyta</taxon>
        <taxon>Embryophyta</taxon>
        <taxon>Tracheophyta</taxon>
        <taxon>Spermatophyta</taxon>
        <taxon>Magnoliopsida</taxon>
        <taxon>eudicotyledons</taxon>
        <taxon>Gunneridae</taxon>
        <taxon>Pentapetalae</taxon>
        <taxon>rosids</taxon>
        <taxon>fabids</taxon>
        <taxon>Malpighiales</taxon>
        <taxon>Euphorbiaceae</taxon>
        <taxon>Crotonoideae</taxon>
        <taxon>Manihoteae</taxon>
        <taxon>Manihot</taxon>
    </lineage>
</organism>